<protein>
    <submittedName>
        <fullName evidence="2">Unannotated protein</fullName>
    </submittedName>
</protein>
<organism evidence="2">
    <name type="scientific">freshwater metagenome</name>
    <dbReference type="NCBI Taxonomy" id="449393"/>
    <lineage>
        <taxon>unclassified sequences</taxon>
        <taxon>metagenomes</taxon>
        <taxon>ecological metagenomes</taxon>
    </lineage>
</organism>
<accession>A0A6J6SAG3</accession>
<reference evidence="2" key="1">
    <citation type="submission" date="2020-05" db="EMBL/GenBank/DDBJ databases">
        <authorList>
            <person name="Chiriac C."/>
            <person name="Salcher M."/>
            <person name="Ghai R."/>
            <person name="Kavagutti S V."/>
        </authorList>
    </citation>
    <scope>NUCLEOTIDE SEQUENCE</scope>
</reference>
<dbReference type="EMBL" id="CAEZYP010000099">
    <property type="protein sequence ID" value="CAB4731537.1"/>
    <property type="molecule type" value="Genomic_DNA"/>
</dbReference>
<sequence length="161" mass="18494">MQILLSAMDFAHRLLMQLLRCWLRLLQAVITRCNLLRHLQIMQSRLLTWKSSRQFLMVQRMGFSLMLKSAGISSSAALSAVYLALLKSKQSQQKIRQLTVSNTRLTPMQPFPHRTLKRRPLHPSQPITYPTQSTPICAVDLTRISITNYLLDLSINTSMQS</sequence>
<evidence type="ECO:0000256" key="1">
    <source>
        <dbReference type="SAM" id="Phobius"/>
    </source>
</evidence>
<gene>
    <name evidence="2" type="ORF">UFOPK2735_00671</name>
</gene>
<name>A0A6J6SAG3_9ZZZZ</name>
<keyword evidence="1" id="KW-0472">Membrane</keyword>
<keyword evidence="1" id="KW-1133">Transmembrane helix</keyword>
<dbReference type="AlphaFoldDB" id="A0A6J6SAG3"/>
<proteinExistence type="predicted"/>
<keyword evidence="1" id="KW-0812">Transmembrane</keyword>
<feature type="transmembrane region" description="Helical" evidence="1">
    <location>
        <begin position="61"/>
        <end position="86"/>
    </location>
</feature>
<evidence type="ECO:0000313" key="2">
    <source>
        <dbReference type="EMBL" id="CAB4731537.1"/>
    </source>
</evidence>